<dbReference type="Proteomes" id="UP000652761">
    <property type="component" value="Unassembled WGS sequence"/>
</dbReference>
<evidence type="ECO:0000313" key="3">
    <source>
        <dbReference type="Proteomes" id="UP000652761"/>
    </source>
</evidence>
<reference evidence="2" key="1">
    <citation type="submission" date="2017-07" db="EMBL/GenBank/DDBJ databases">
        <title>Taro Niue Genome Assembly and Annotation.</title>
        <authorList>
            <person name="Atibalentja N."/>
            <person name="Keating K."/>
            <person name="Fields C.J."/>
        </authorList>
    </citation>
    <scope>NUCLEOTIDE SEQUENCE</scope>
    <source>
        <strain evidence="2">Niue_2</strain>
        <tissue evidence="2">Leaf</tissue>
    </source>
</reference>
<name>A0A843VQP3_COLES</name>
<accession>A0A843VQP3</accession>
<dbReference type="AlphaFoldDB" id="A0A843VQP3"/>
<proteinExistence type="predicted"/>
<keyword evidence="3" id="KW-1185">Reference proteome</keyword>
<feature type="region of interest" description="Disordered" evidence="1">
    <location>
        <begin position="137"/>
        <end position="168"/>
    </location>
</feature>
<organism evidence="2 3">
    <name type="scientific">Colocasia esculenta</name>
    <name type="common">Wild taro</name>
    <name type="synonym">Arum esculentum</name>
    <dbReference type="NCBI Taxonomy" id="4460"/>
    <lineage>
        <taxon>Eukaryota</taxon>
        <taxon>Viridiplantae</taxon>
        <taxon>Streptophyta</taxon>
        <taxon>Embryophyta</taxon>
        <taxon>Tracheophyta</taxon>
        <taxon>Spermatophyta</taxon>
        <taxon>Magnoliopsida</taxon>
        <taxon>Liliopsida</taxon>
        <taxon>Araceae</taxon>
        <taxon>Aroideae</taxon>
        <taxon>Colocasieae</taxon>
        <taxon>Colocasia</taxon>
    </lineage>
</organism>
<dbReference type="OrthoDB" id="10261556at2759"/>
<comment type="caution">
    <text evidence="2">The sequence shown here is derived from an EMBL/GenBank/DDBJ whole genome shotgun (WGS) entry which is preliminary data.</text>
</comment>
<protein>
    <submittedName>
        <fullName evidence="2">Uncharacterized protein</fullName>
    </submittedName>
</protein>
<feature type="compositionally biased region" description="Polar residues" evidence="1">
    <location>
        <begin position="149"/>
        <end position="158"/>
    </location>
</feature>
<gene>
    <name evidence="2" type="ORF">Taro_031000</name>
</gene>
<dbReference type="EMBL" id="NMUH01002166">
    <property type="protein sequence ID" value="MQL98295.1"/>
    <property type="molecule type" value="Genomic_DNA"/>
</dbReference>
<evidence type="ECO:0000313" key="2">
    <source>
        <dbReference type="EMBL" id="MQL98295.1"/>
    </source>
</evidence>
<sequence>MGETLYIRGGIRVEPEAAAVFLETECYNKYSKVGKTFYNSQVASTVRWLSSSNNQEINNWLSTIHTPDNVGRRSDSVLADVSKTLPCSSTTESAQTEASFEDRPITFQSAAHLMSAQLRNHSRGEELPPIPSFSEFVSQKKKVGKSKDLPTSSQSSPAQVRRRPTGLDNSLEMAYGTDHRLRAVASVEGRVGCLFN</sequence>
<evidence type="ECO:0000256" key="1">
    <source>
        <dbReference type="SAM" id="MobiDB-lite"/>
    </source>
</evidence>